<dbReference type="EMBL" id="JBFNXR010000035">
    <property type="protein sequence ID" value="MEW9855637.1"/>
    <property type="molecule type" value="Genomic_DNA"/>
</dbReference>
<dbReference type="InterPro" id="IPR036291">
    <property type="entry name" value="NAD(P)-bd_dom_sf"/>
</dbReference>
<dbReference type="PIRSF" id="PIRSF000103">
    <property type="entry name" value="HIBADH"/>
    <property type="match status" value="1"/>
</dbReference>
<evidence type="ECO:0000313" key="6">
    <source>
        <dbReference type="Proteomes" id="UP001556118"/>
    </source>
</evidence>
<dbReference type="InterPro" id="IPR013328">
    <property type="entry name" value="6PGD_dom2"/>
</dbReference>
<proteinExistence type="predicted"/>
<dbReference type="Gene3D" id="1.10.1040.10">
    <property type="entry name" value="N-(1-d-carboxylethyl)-l-norvaline Dehydrogenase, domain 2"/>
    <property type="match status" value="1"/>
</dbReference>
<dbReference type="SUPFAM" id="SSF48179">
    <property type="entry name" value="6-phosphogluconate dehydrogenase C-terminal domain-like"/>
    <property type="match status" value="1"/>
</dbReference>
<dbReference type="EC" id="1.1.-.-" evidence="5"/>
<keyword evidence="2" id="KW-0520">NAD</keyword>
<dbReference type="SUPFAM" id="SSF51735">
    <property type="entry name" value="NAD(P)-binding Rossmann-fold domains"/>
    <property type="match status" value="1"/>
</dbReference>
<dbReference type="Pfam" id="PF03446">
    <property type="entry name" value="NAD_binding_2"/>
    <property type="match status" value="1"/>
</dbReference>
<dbReference type="PANTHER" id="PTHR43060:SF15">
    <property type="entry name" value="3-HYDROXYISOBUTYRATE DEHYDROGENASE-LIKE 1, MITOCHONDRIAL-RELATED"/>
    <property type="match status" value="1"/>
</dbReference>
<evidence type="ECO:0000256" key="1">
    <source>
        <dbReference type="ARBA" id="ARBA00023002"/>
    </source>
</evidence>
<evidence type="ECO:0000256" key="2">
    <source>
        <dbReference type="ARBA" id="ARBA00023027"/>
    </source>
</evidence>
<accession>A0ABV3RCI1</accession>
<dbReference type="Pfam" id="PF14833">
    <property type="entry name" value="NAD_binding_11"/>
    <property type="match status" value="1"/>
</dbReference>
<evidence type="ECO:0000313" key="5">
    <source>
        <dbReference type="EMBL" id="MEW9855637.1"/>
    </source>
</evidence>
<feature type="domain" description="3-hydroxyisobutyrate dehydrogenase-like NAD-binding" evidence="4">
    <location>
        <begin position="167"/>
        <end position="279"/>
    </location>
</feature>
<dbReference type="Proteomes" id="UP001556118">
    <property type="component" value="Unassembled WGS sequence"/>
</dbReference>
<dbReference type="PANTHER" id="PTHR43060">
    <property type="entry name" value="3-HYDROXYISOBUTYRATE DEHYDROGENASE-LIKE 1, MITOCHONDRIAL-RELATED"/>
    <property type="match status" value="1"/>
</dbReference>
<keyword evidence="1 5" id="KW-0560">Oxidoreductase</keyword>
<comment type="caution">
    <text evidence="5">The sequence shown here is derived from an EMBL/GenBank/DDBJ whole genome shotgun (WGS) entry which is preliminary data.</text>
</comment>
<dbReference type="InterPro" id="IPR006115">
    <property type="entry name" value="6PGDH_NADP-bd"/>
</dbReference>
<keyword evidence="6" id="KW-1185">Reference proteome</keyword>
<gene>
    <name evidence="5" type="ORF">ABUH87_10750</name>
</gene>
<sequence>MQGAVGFVGLGVMGEPMCRNLARKCGRAVIGFDRVQAPLDRLAADGVQSAADLRALAAQCAVVLLSLPSAEALEVVCAGPEGLLATMRPGQVLVDMSTSPVALTRELAAAFEALNVRYADAPIARTRQAAEDGTLAIMVGADEALFAQLHPLLACMGTEITHCGTVGSGQVVKLLNNMVMMETVVAFSEALAIARRAGVDGALLFDAFTKSSADSFALRHHGMKAVLPDNFPERAFSAIYARKDLDYALALAGDTGVRAEGAKLADRLLAATIERGDGDRYWPVVSRVIDQAR</sequence>
<dbReference type="Gene3D" id="3.40.50.720">
    <property type="entry name" value="NAD(P)-binding Rossmann-like Domain"/>
    <property type="match status" value="1"/>
</dbReference>
<evidence type="ECO:0000259" key="4">
    <source>
        <dbReference type="Pfam" id="PF14833"/>
    </source>
</evidence>
<dbReference type="InterPro" id="IPR008927">
    <property type="entry name" value="6-PGluconate_DH-like_C_sf"/>
</dbReference>
<organism evidence="5 6">
    <name type="scientific">Novosphingobium rhizovicinum</name>
    <dbReference type="NCBI Taxonomy" id="3228928"/>
    <lineage>
        <taxon>Bacteria</taxon>
        <taxon>Pseudomonadati</taxon>
        <taxon>Pseudomonadota</taxon>
        <taxon>Alphaproteobacteria</taxon>
        <taxon>Sphingomonadales</taxon>
        <taxon>Sphingomonadaceae</taxon>
        <taxon>Novosphingobium</taxon>
    </lineage>
</organism>
<evidence type="ECO:0000259" key="3">
    <source>
        <dbReference type="Pfam" id="PF03446"/>
    </source>
</evidence>
<dbReference type="InterPro" id="IPR015815">
    <property type="entry name" value="HIBADH-related"/>
</dbReference>
<dbReference type="RefSeq" id="WP_367773415.1">
    <property type="nucleotide sequence ID" value="NZ_JBFNXR010000035.1"/>
</dbReference>
<dbReference type="GO" id="GO:0016491">
    <property type="term" value="F:oxidoreductase activity"/>
    <property type="evidence" value="ECO:0007669"/>
    <property type="project" value="UniProtKB-KW"/>
</dbReference>
<name>A0ABV3RCI1_9SPHN</name>
<reference evidence="5 6" key="1">
    <citation type="submission" date="2024-06" db="EMBL/GenBank/DDBJ databases">
        <title>Novosphingobium rhizovicinus M1R2S20.</title>
        <authorList>
            <person name="Sun J.-Q."/>
        </authorList>
    </citation>
    <scope>NUCLEOTIDE SEQUENCE [LARGE SCALE GENOMIC DNA]</scope>
    <source>
        <strain evidence="5 6">M1R2S20</strain>
    </source>
</reference>
<dbReference type="InterPro" id="IPR029154">
    <property type="entry name" value="HIBADH-like_NADP-bd"/>
</dbReference>
<feature type="domain" description="6-phosphogluconate dehydrogenase NADP-binding" evidence="3">
    <location>
        <begin position="5"/>
        <end position="164"/>
    </location>
</feature>
<protein>
    <submittedName>
        <fullName evidence="5">NAD(P)-dependent oxidoreductase</fullName>
        <ecNumber evidence="5">1.1.-.-</ecNumber>
    </submittedName>
</protein>